<organism evidence="6 7">
    <name type="scientific">Hyphomicrobium nitrativorans NL23</name>
    <dbReference type="NCBI Taxonomy" id="1029756"/>
    <lineage>
        <taxon>Bacteria</taxon>
        <taxon>Pseudomonadati</taxon>
        <taxon>Pseudomonadota</taxon>
        <taxon>Alphaproteobacteria</taxon>
        <taxon>Hyphomicrobiales</taxon>
        <taxon>Hyphomicrobiaceae</taxon>
        <taxon>Hyphomicrobium</taxon>
    </lineage>
</organism>
<dbReference type="GO" id="GO:0003700">
    <property type="term" value="F:DNA-binding transcription factor activity"/>
    <property type="evidence" value="ECO:0007669"/>
    <property type="project" value="InterPro"/>
</dbReference>
<dbReference type="GO" id="GO:0019344">
    <property type="term" value="P:cysteine biosynthetic process"/>
    <property type="evidence" value="ECO:0007669"/>
    <property type="project" value="TreeGrafter"/>
</dbReference>
<dbReference type="Gene3D" id="3.40.190.10">
    <property type="entry name" value="Periplasmic binding protein-like II"/>
    <property type="match status" value="2"/>
</dbReference>
<dbReference type="OrthoDB" id="8479357at2"/>
<proteinExistence type="inferred from homology"/>
<evidence type="ECO:0000313" key="6">
    <source>
        <dbReference type="EMBL" id="AHB49207.1"/>
    </source>
</evidence>
<dbReference type="Proteomes" id="UP000018542">
    <property type="component" value="Chromosome"/>
</dbReference>
<feature type="domain" description="HTH lysR-type" evidence="5">
    <location>
        <begin position="1"/>
        <end position="59"/>
    </location>
</feature>
<dbReference type="NCBIfam" id="NF009327">
    <property type="entry name" value="PRK12684.1"/>
    <property type="match status" value="1"/>
</dbReference>
<dbReference type="PATRIC" id="fig|1029756.8.peg.2827"/>
<dbReference type="InterPro" id="IPR005119">
    <property type="entry name" value="LysR_subst-bd"/>
</dbReference>
<dbReference type="EMBL" id="CP006912">
    <property type="protein sequence ID" value="AHB49207.1"/>
    <property type="molecule type" value="Genomic_DNA"/>
</dbReference>
<name>V5SFD1_9HYPH</name>
<dbReference type="CDD" id="cd08413">
    <property type="entry name" value="PBP2_CysB_like"/>
    <property type="match status" value="1"/>
</dbReference>
<dbReference type="KEGG" id="hni:W911_13570"/>
<evidence type="ECO:0000259" key="5">
    <source>
        <dbReference type="PROSITE" id="PS50931"/>
    </source>
</evidence>
<dbReference type="InterPro" id="IPR036388">
    <property type="entry name" value="WH-like_DNA-bd_sf"/>
</dbReference>
<dbReference type="RefSeq" id="WP_023788036.1">
    <property type="nucleotide sequence ID" value="NC_022997.1"/>
</dbReference>
<dbReference type="PANTHER" id="PTHR30126">
    <property type="entry name" value="HTH-TYPE TRANSCRIPTIONAL REGULATOR"/>
    <property type="match status" value="1"/>
</dbReference>
<keyword evidence="4" id="KW-0804">Transcription</keyword>
<dbReference type="InterPro" id="IPR037423">
    <property type="entry name" value="CysB_PBP2"/>
</dbReference>
<dbReference type="Gene3D" id="1.10.10.10">
    <property type="entry name" value="Winged helix-like DNA-binding domain superfamily/Winged helix DNA-binding domain"/>
    <property type="match status" value="1"/>
</dbReference>
<dbReference type="GO" id="GO:0000976">
    <property type="term" value="F:transcription cis-regulatory region binding"/>
    <property type="evidence" value="ECO:0007669"/>
    <property type="project" value="TreeGrafter"/>
</dbReference>
<dbReference type="Pfam" id="PF00126">
    <property type="entry name" value="HTH_1"/>
    <property type="match status" value="1"/>
</dbReference>
<dbReference type="PROSITE" id="PS50931">
    <property type="entry name" value="HTH_LYSR"/>
    <property type="match status" value="1"/>
</dbReference>
<dbReference type="SUPFAM" id="SSF53850">
    <property type="entry name" value="Periplasmic binding protein-like II"/>
    <property type="match status" value="1"/>
</dbReference>
<dbReference type="InterPro" id="IPR000847">
    <property type="entry name" value="LysR_HTH_N"/>
</dbReference>
<dbReference type="STRING" id="1029756.W911_13570"/>
<dbReference type="PANTHER" id="PTHR30126:SF6">
    <property type="entry name" value="HTH-TYPE TRANSCRIPTIONAL REGULATOR CYSB-RELATED"/>
    <property type="match status" value="1"/>
</dbReference>
<evidence type="ECO:0000313" key="7">
    <source>
        <dbReference type="Proteomes" id="UP000018542"/>
    </source>
</evidence>
<dbReference type="PRINTS" id="PR00039">
    <property type="entry name" value="HTHLYSR"/>
</dbReference>
<evidence type="ECO:0000256" key="1">
    <source>
        <dbReference type="ARBA" id="ARBA00009437"/>
    </source>
</evidence>
<gene>
    <name evidence="6" type="primary">cbl</name>
    <name evidence="6" type="ORF">W911_13570</name>
</gene>
<keyword evidence="3" id="KW-0238">DNA-binding</keyword>
<dbReference type="InterPro" id="IPR036390">
    <property type="entry name" value="WH_DNA-bd_sf"/>
</dbReference>
<protein>
    <submittedName>
        <fullName evidence="6">CysB family transcriptional regulator</fullName>
    </submittedName>
</protein>
<dbReference type="SUPFAM" id="SSF46785">
    <property type="entry name" value="Winged helix' DNA-binding domain"/>
    <property type="match status" value="1"/>
</dbReference>
<evidence type="ECO:0000256" key="4">
    <source>
        <dbReference type="ARBA" id="ARBA00023163"/>
    </source>
</evidence>
<dbReference type="HOGENOM" id="CLU_039613_6_2_5"/>
<keyword evidence="7" id="KW-1185">Reference proteome</keyword>
<sequence length="310" mass="34565">MNFQQLRIIRETVRQRFNLTEAANVLLTSQSGVSKHIRDLEDELGFEIFVRRGKRLLGLTDPGREVAAVIERILLETQNLEELSSSISQRACGTLVIATTHTQARYSLPGVIAEFKKSFPEVRLTLKQLSPKDIASVLLEGLADVGIATDTLEHNPQILTFPFYSWEHVIIVPKSHPLARRKNVTLEDIAPYPLITYDEGLTGRARIDDAFQKASLVADVAMTALDADVIKAYVELGMGVGIIASMAFDKERDANLTRIVTPRLFEINTSSIAVRRGRFLRGYVYRFIEMCAPGVTEAHVRTAERTAASL</sequence>
<keyword evidence="2" id="KW-0805">Transcription regulation</keyword>
<dbReference type="AlphaFoldDB" id="V5SFD1"/>
<dbReference type="Pfam" id="PF03466">
    <property type="entry name" value="LysR_substrate"/>
    <property type="match status" value="1"/>
</dbReference>
<accession>V5SFD1</accession>
<evidence type="ECO:0000256" key="2">
    <source>
        <dbReference type="ARBA" id="ARBA00023015"/>
    </source>
</evidence>
<reference evidence="6 7" key="1">
    <citation type="journal article" date="2014" name="Genome Announc.">
        <title>Complete Genome Sequence of Hyphomicrobium nitrativorans Strain NL23, a Denitrifying Bacterium Isolated from Biofilm of a Methanol-Fed Denitrification System Treating Seawater at the Montreal Biodome.</title>
        <authorList>
            <person name="Martineau C."/>
            <person name="Villeneuve C."/>
            <person name="Mauffrey F."/>
            <person name="Villemur R."/>
        </authorList>
    </citation>
    <scope>NUCLEOTIDE SEQUENCE [LARGE SCALE GENOMIC DNA]</scope>
    <source>
        <strain evidence="6">NL23</strain>
    </source>
</reference>
<comment type="similarity">
    <text evidence="1">Belongs to the LysR transcriptional regulatory family.</text>
</comment>
<evidence type="ECO:0000256" key="3">
    <source>
        <dbReference type="ARBA" id="ARBA00023125"/>
    </source>
</evidence>